<keyword evidence="2" id="KW-0812">Transmembrane</keyword>
<name>A0A3M8LGB7_9MICO</name>
<accession>A0A3M8LGB7</accession>
<feature type="transmembrane region" description="Helical" evidence="2">
    <location>
        <begin position="6"/>
        <end position="28"/>
    </location>
</feature>
<feature type="compositionally biased region" description="Basic and acidic residues" evidence="1">
    <location>
        <begin position="49"/>
        <end position="67"/>
    </location>
</feature>
<proteinExistence type="predicted"/>
<evidence type="ECO:0000256" key="2">
    <source>
        <dbReference type="SAM" id="Phobius"/>
    </source>
</evidence>
<dbReference type="AlphaFoldDB" id="A0A3M8LGB7"/>
<keyword evidence="2" id="KW-1133">Transmembrane helix</keyword>
<reference evidence="3 4" key="1">
    <citation type="submission" date="2018-11" db="EMBL/GenBank/DDBJ databases">
        <title>Cryobacterium sp. nov., isolated from rhizosphere soil of lettuce.</title>
        <authorList>
            <person name="Wang Y."/>
        </authorList>
    </citation>
    <scope>NUCLEOTIDE SEQUENCE [LARGE SCALE GENOMIC DNA]</scope>
    <source>
        <strain evidence="3 4">NEAU-85</strain>
    </source>
</reference>
<dbReference type="EMBL" id="RDSR01000007">
    <property type="protein sequence ID" value="RNE63772.1"/>
    <property type="molecule type" value="Genomic_DNA"/>
</dbReference>
<organism evidence="3 4">
    <name type="scientific">Cryobacterium tepidiphilum</name>
    <dbReference type="NCBI Taxonomy" id="2486026"/>
    <lineage>
        <taxon>Bacteria</taxon>
        <taxon>Bacillati</taxon>
        <taxon>Actinomycetota</taxon>
        <taxon>Actinomycetes</taxon>
        <taxon>Micrococcales</taxon>
        <taxon>Microbacteriaceae</taxon>
        <taxon>Cryobacterium</taxon>
    </lineage>
</organism>
<evidence type="ECO:0000256" key="1">
    <source>
        <dbReference type="SAM" id="MobiDB-lite"/>
    </source>
</evidence>
<dbReference type="Proteomes" id="UP000279859">
    <property type="component" value="Unassembled WGS sequence"/>
</dbReference>
<evidence type="ECO:0000313" key="4">
    <source>
        <dbReference type="Proteomes" id="UP000279859"/>
    </source>
</evidence>
<feature type="region of interest" description="Disordered" evidence="1">
    <location>
        <begin position="31"/>
        <end position="67"/>
    </location>
</feature>
<protein>
    <submittedName>
        <fullName evidence="3">Uncharacterized protein</fullName>
    </submittedName>
</protein>
<evidence type="ECO:0000313" key="3">
    <source>
        <dbReference type="EMBL" id="RNE63772.1"/>
    </source>
</evidence>
<dbReference type="RefSeq" id="WP_123045382.1">
    <property type="nucleotide sequence ID" value="NZ_RDSR01000007.1"/>
</dbReference>
<comment type="caution">
    <text evidence="3">The sequence shown here is derived from an EMBL/GenBank/DDBJ whole genome shotgun (WGS) entry which is preliminary data.</text>
</comment>
<gene>
    <name evidence="3" type="ORF">EEJ31_05945</name>
</gene>
<sequence>MTTEWVSFTIGMLAVGITLAVALVRYILTRHDDPPAGPDPDDTLPSARARAEAAKADTHNRIDRTIV</sequence>
<keyword evidence="2" id="KW-0472">Membrane</keyword>
<keyword evidence="4" id="KW-1185">Reference proteome</keyword>